<protein>
    <submittedName>
        <fullName evidence="2">Arm DNA-binding domain-containing protein</fullName>
    </submittedName>
</protein>
<comment type="caution">
    <text evidence="2">The sequence shown here is derived from an EMBL/GenBank/DDBJ whole genome shotgun (WGS) entry which is preliminary data.</text>
</comment>
<dbReference type="InterPro" id="IPR025166">
    <property type="entry name" value="Integrase_DNA_bind_dom"/>
</dbReference>
<evidence type="ECO:0000313" key="2">
    <source>
        <dbReference type="EMBL" id="MCT2558630.1"/>
    </source>
</evidence>
<accession>A0A9X3A981</accession>
<dbReference type="InterPro" id="IPR038488">
    <property type="entry name" value="Integrase_DNA-bd_sf"/>
</dbReference>
<proteinExistence type="predicted"/>
<gene>
    <name evidence="2" type="ORF">N0B51_06520</name>
</gene>
<dbReference type="Proteomes" id="UP001142648">
    <property type="component" value="Unassembled WGS sequence"/>
</dbReference>
<keyword evidence="3" id="KW-1185">Reference proteome</keyword>
<dbReference type="Pfam" id="PF13356">
    <property type="entry name" value="Arm-DNA-bind_3"/>
    <property type="match status" value="1"/>
</dbReference>
<dbReference type="RefSeq" id="WP_259961505.1">
    <property type="nucleotide sequence ID" value="NZ_JAOAMV010000003.1"/>
</dbReference>
<feature type="domain" description="Integrase DNA-binding" evidence="1">
    <location>
        <begin position="5"/>
        <end position="50"/>
    </location>
</feature>
<dbReference type="Gene3D" id="3.30.160.390">
    <property type="entry name" value="Integrase, DNA-binding domain"/>
    <property type="match status" value="1"/>
</dbReference>
<dbReference type="EMBL" id="JAOAMV010000003">
    <property type="protein sequence ID" value="MCT2558630.1"/>
    <property type="molecule type" value="Genomic_DNA"/>
</dbReference>
<dbReference type="GO" id="GO:0003677">
    <property type="term" value="F:DNA binding"/>
    <property type="evidence" value="ECO:0007669"/>
    <property type="project" value="UniProtKB-KW"/>
</dbReference>
<sequence length="117" mass="12979">MVRGQKDGRRRDIALGSASKVPLNLARERAQSVREQIQSGIDPVAERRKAAGIPTFREAAKLLRTEHKASCKMKAGREHVVPLPVPALALFERMKVHRDRTATSSSVARSAERRCPT</sequence>
<keyword evidence="2" id="KW-0238">DNA-binding</keyword>
<evidence type="ECO:0000259" key="1">
    <source>
        <dbReference type="Pfam" id="PF13356"/>
    </source>
</evidence>
<name>A0A9X3A981_9SPHN</name>
<evidence type="ECO:0000313" key="3">
    <source>
        <dbReference type="Proteomes" id="UP001142648"/>
    </source>
</evidence>
<dbReference type="AlphaFoldDB" id="A0A9X3A981"/>
<organism evidence="2 3">
    <name type="scientific">Tsuneonella litorea</name>
    <dbReference type="NCBI Taxonomy" id="2976475"/>
    <lineage>
        <taxon>Bacteria</taxon>
        <taxon>Pseudomonadati</taxon>
        <taxon>Pseudomonadota</taxon>
        <taxon>Alphaproteobacteria</taxon>
        <taxon>Sphingomonadales</taxon>
        <taxon>Erythrobacteraceae</taxon>
        <taxon>Tsuneonella</taxon>
    </lineage>
</organism>
<reference evidence="2" key="1">
    <citation type="submission" date="2022-09" db="EMBL/GenBank/DDBJ databases">
        <title>The genome sequence of Tsuneonella sp. YG55.</title>
        <authorList>
            <person name="Liu Y."/>
        </authorList>
    </citation>
    <scope>NUCLEOTIDE SEQUENCE</scope>
    <source>
        <strain evidence="2">YG55</strain>
    </source>
</reference>